<comment type="caution">
    <text evidence="3">The sequence shown here is derived from an EMBL/GenBank/DDBJ whole genome shotgun (WGS) entry which is preliminary data.</text>
</comment>
<feature type="signal peptide" evidence="2">
    <location>
        <begin position="1"/>
        <end position="24"/>
    </location>
</feature>
<dbReference type="Proteomes" id="UP000194641">
    <property type="component" value="Unassembled WGS sequence"/>
</dbReference>
<feature type="transmembrane region" description="Helical" evidence="1">
    <location>
        <begin position="40"/>
        <end position="57"/>
    </location>
</feature>
<feature type="chain" id="PRO_5012784147" description="DUF3325 domain-containing protein" evidence="2">
    <location>
        <begin position="25"/>
        <end position="103"/>
    </location>
</feature>
<evidence type="ECO:0000313" key="3">
    <source>
        <dbReference type="EMBL" id="OUI95123.1"/>
    </source>
</evidence>
<feature type="transmembrane region" description="Helical" evidence="1">
    <location>
        <begin position="64"/>
        <end position="87"/>
    </location>
</feature>
<name>A0A252AWG6_9PROT</name>
<gene>
    <name evidence="3" type="ORF">HK17_00525</name>
</gene>
<evidence type="ECO:0008006" key="5">
    <source>
        <dbReference type="Google" id="ProtNLM"/>
    </source>
</evidence>
<keyword evidence="2" id="KW-0732">Signal</keyword>
<accession>A0A252AWG6</accession>
<dbReference type="EMBL" id="JOPA01000010">
    <property type="protein sequence ID" value="OUI95123.1"/>
    <property type="molecule type" value="Genomic_DNA"/>
</dbReference>
<proteinExistence type="predicted"/>
<sequence length="103" mass="11343">MLLPVSFIGLLAVCMLAAATPRQASELFTPALPYKQQFLLRAFGFLLLVASFFVGSLSHNAGRLLIAHIGLLGLYAAIISLGCTLWLHNKKRRNPAKRRNNHT</sequence>
<protein>
    <recommendedName>
        <fullName evidence="5">DUF3325 domain-containing protein</fullName>
    </recommendedName>
</protein>
<evidence type="ECO:0000256" key="1">
    <source>
        <dbReference type="SAM" id="Phobius"/>
    </source>
</evidence>
<keyword evidence="1" id="KW-0472">Membrane</keyword>
<keyword evidence="1" id="KW-1133">Transmembrane helix</keyword>
<evidence type="ECO:0000313" key="4">
    <source>
        <dbReference type="Proteomes" id="UP000194641"/>
    </source>
</evidence>
<dbReference type="InterPro" id="IPR021762">
    <property type="entry name" value="DUF3325"/>
</dbReference>
<keyword evidence="1" id="KW-0812">Transmembrane</keyword>
<dbReference type="Pfam" id="PF11804">
    <property type="entry name" value="DUF3325"/>
    <property type="match status" value="1"/>
</dbReference>
<organism evidence="3 4">
    <name type="scientific">Acetobacter indonesiensis</name>
    <dbReference type="NCBI Taxonomy" id="104101"/>
    <lineage>
        <taxon>Bacteria</taxon>
        <taxon>Pseudomonadati</taxon>
        <taxon>Pseudomonadota</taxon>
        <taxon>Alphaproteobacteria</taxon>
        <taxon>Acetobacterales</taxon>
        <taxon>Acetobacteraceae</taxon>
        <taxon>Acetobacter</taxon>
    </lineage>
</organism>
<evidence type="ECO:0000256" key="2">
    <source>
        <dbReference type="SAM" id="SignalP"/>
    </source>
</evidence>
<reference evidence="4" key="1">
    <citation type="submission" date="2014-06" db="EMBL/GenBank/DDBJ databases">
        <authorList>
            <person name="Winans N.J."/>
            <person name="Newell P.D."/>
            <person name="Douglas A.E."/>
        </authorList>
    </citation>
    <scope>NUCLEOTIDE SEQUENCE [LARGE SCALE GENOMIC DNA]</scope>
</reference>
<dbReference type="AlphaFoldDB" id="A0A252AWG6"/>
<dbReference type="RefSeq" id="WP_086658909.1">
    <property type="nucleotide sequence ID" value="NZ_JBJJWX010000015.1"/>
</dbReference>